<feature type="transmembrane region" description="Helical" evidence="1">
    <location>
        <begin position="75"/>
        <end position="94"/>
    </location>
</feature>
<gene>
    <name evidence="2" type="ORF">B1H18_30945</name>
</gene>
<dbReference type="AlphaFoldDB" id="A0A1V4A0U8"/>
<evidence type="ECO:0000313" key="3">
    <source>
        <dbReference type="Proteomes" id="UP000190539"/>
    </source>
</evidence>
<reference evidence="2 3" key="1">
    <citation type="submission" date="2017-02" db="EMBL/GenBank/DDBJ databases">
        <title>Draft Genome Sequence of Streptomyces tsukubaensis F601, a Producer of the immunosuppressant tacrolimus FK506.</title>
        <authorList>
            <person name="Zong G."/>
            <person name="Zhong C."/>
            <person name="Fu J."/>
            <person name="Qin R."/>
            <person name="Cao G."/>
        </authorList>
    </citation>
    <scope>NUCLEOTIDE SEQUENCE [LARGE SCALE GENOMIC DNA]</scope>
    <source>
        <strain evidence="2 3">F601</strain>
    </source>
</reference>
<feature type="transmembrane region" description="Helical" evidence="1">
    <location>
        <begin position="106"/>
        <end position="128"/>
    </location>
</feature>
<protein>
    <recommendedName>
        <fullName evidence="4">Glycosyltransferase RgtA/B/C/D-like domain-containing protein</fullName>
    </recommendedName>
</protein>
<dbReference type="Proteomes" id="UP000190539">
    <property type="component" value="Unassembled WGS sequence"/>
</dbReference>
<evidence type="ECO:0000256" key="1">
    <source>
        <dbReference type="SAM" id="Phobius"/>
    </source>
</evidence>
<feature type="transmembrane region" description="Helical" evidence="1">
    <location>
        <begin position="316"/>
        <end position="334"/>
    </location>
</feature>
<accession>A0A1V4A0U8</accession>
<evidence type="ECO:0008006" key="4">
    <source>
        <dbReference type="Google" id="ProtNLM"/>
    </source>
</evidence>
<feature type="transmembrane region" description="Helical" evidence="1">
    <location>
        <begin position="287"/>
        <end position="304"/>
    </location>
</feature>
<feature type="transmembrane region" description="Helical" evidence="1">
    <location>
        <begin position="341"/>
        <end position="359"/>
    </location>
</feature>
<evidence type="ECO:0000313" key="2">
    <source>
        <dbReference type="EMBL" id="OON72135.1"/>
    </source>
</evidence>
<keyword evidence="1" id="KW-0812">Transmembrane</keyword>
<keyword evidence="3" id="KW-1185">Reference proteome</keyword>
<keyword evidence="1" id="KW-1133">Transmembrane helix</keyword>
<sequence length="537" mass="56239">MLVGARASGLGQWIVDDAAVTYAYARSADEGLGLVQQAGAAPVEGYSNPAWLALLVVGRRIGLFDHGTLFGVSDLAFFPKVLALLCVAGILACVATTARTVVPARAWVVTLLTGGALAANLSFVAWSFSGLENPLYGLAAAGVGAVLVRGAVRDTLTRPRTAATAAAIALAAALTRPDGAVLALAHPLAVLLLLRRDGVVASVRAVGVGAAVFAVPYSAFLLARHAVFGLWVPNTAVAKAQSAPELSQLARSGDLLVYGGWALCLVGAATTGVVLARPGSGPARRALATLLVPLALTLLSYGVLGQDWMPLHRFATPVWVLGTTVVVLSAVAVWQGERPRGRAVLACVLVGACVLALTGQDERNRGFTREPTLSMCFVADRFGRTFNSYADRLGLPAGATLAMSDLGGTLLTSRLRVIDLAGLTDRRIAAAYAAGDPRALRSYVLREVRPDLMHVHRAWVWKTGLTADRLKAAGYEPLYRQEDGGDYVRTAAVGDPGRIPGVRAWARPRLDRMIEQKQHGGRLGGCGGRLTVGQELS</sequence>
<feature type="transmembrane region" description="Helical" evidence="1">
    <location>
        <begin position="201"/>
        <end position="223"/>
    </location>
</feature>
<feature type="transmembrane region" description="Helical" evidence="1">
    <location>
        <begin position="255"/>
        <end position="275"/>
    </location>
</feature>
<comment type="caution">
    <text evidence="2">The sequence shown here is derived from an EMBL/GenBank/DDBJ whole genome shotgun (WGS) entry which is preliminary data.</text>
</comment>
<organism evidence="2 3">
    <name type="scientific">Streptomyces tsukubensis</name>
    <dbReference type="NCBI Taxonomy" id="83656"/>
    <lineage>
        <taxon>Bacteria</taxon>
        <taxon>Bacillati</taxon>
        <taxon>Actinomycetota</taxon>
        <taxon>Actinomycetes</taxon>
        <taxon>Kitasatosporales</taxon>
        <taxon>Streptomycetaceae</taxon>
        <taxon>Streptomyces</taxon>
    </lineage>
</organism>
<feature type="transmembrane region" description="Helical" evidence="1">
    <location>
        <begin position="134"/>
        <end position="152"/>
    </location>
</feature>
<dbReference type="EMBL" id="MVFC01000042">
    <property type="protein sequence ID" value="OON72135.1"/>
    <property type="molecule type" value="Genomic_DNA"/>
</dbReference>
<dbReference type="STRING" id="83656.B1H18_30945"/>
<keyword evidence="1" id="KW-0472">Membrane</keyword>
<proteinExistence type="predicted"/>
<name>A0A1V4A0U8_9ACTN</name>